<keyword evidence="2" id="KW-1185">Reference proteome</keyword>
<evidence type="ECO:0000313" key="1">
    <source>
        <dbReference type="EMBL" id="CAH3180117.1"/>
    </source>
</evidence>
<sequence>FVSRTPTLQCLCSKLFEVIKLYLPNAHAFADDTQPYLPFDPDNSLSEAEAVHAMEQCNRAIRVWMQADKLKLNENKTEVMFIGTSQQLSKVNLDALLLVILVLLL</sequence>
<gene>
    <name evidence="1" type="ORF">PEVE_00012752</name>
</gene>
<dbReference type="Proteomes" id="UP001159427">
    <property type="component" value="Unassembled WGS sequence"/>
</dbReference>
<reference evidence="1 2" key="1">
    <citation type="submission" date="2022-05" db="EMBL/GenBank/DDBJ databases">
        <authorList>
            <consortium name="Genoscope - CEA"/>
            <person name="William W."/>
        </authorList>
    </citation>
    <scope>NUCLEOTIDE SEQUENCE [LARGE SCALE GENOMIC DNA]</scope>
</reference>
<organism evidence="1 2">
    <name type="scientific">Porites evermanni</name>
    <dbReference type="NCBI Taxonomy" id="104178"/>
    <lineage>
        <taxon>Eukaryota</taxon>
        <taxon>Metazoa</taxon>
        <taxon>Cnidaria</taxon>
        <taxon>Anthozoa</taxon>
        <taxon>Hexacorallia</taxon>
        <taxon>Scleractinia</taxon>
        <taxon>Fungiina</taxon>
        <taxon>Poritidae</taxon>
        <taxon>Porites</taxon>
    </lineage>
</organism>
<dbReference type="EMBL" id="CALNXI010001941">
    <property type="protein sequence ID" value="CAH3180117.1"/>
    <property type="molecule type" value="Genomic_DNA"/>
</dbReference>
<protein>
    <recommendedName>
        <fullName evidence="3">Reverse transcriptase domain-containing protein</fullName>
    </recommendedName>
</protein>
<proteinExistence type="predicted"/>
<comment type="caution">
    <text evidence="1">The sequence shown here is derived from an EMBL/GenBank/DDBJ whole genome shotgun (WGS) entry which is preliminary data.</text>
</comment>
<feature type="non-terminal residue" evidence="1">
    <location>
        <position position="1"/>
    </location>
</feature>
<accession>A0ABN8RLJ3</accession>
<name>A0ABN8RLJ3_9CNID</name>
<evidence type="ECO:0000313" key="2">
    <source>
        <dbReference type="Proteomes" id="UP001159427"/>
    </source>
</evidence>
<evidence type="ECO:0008006" key="3">
    <source>
        <dbReference type="Google" id="ProtNLM"/>
    </source>
</evidence>